<comment type="similarity">
    <text evidence="1 5">Belongs to the universal ribosomal protein uL29 family.</text>
</comment>
<keyword evidence="3 5" id="KW-0687">Ribonucleoprotein</keyword>
<dbReference type="Proteomes" id="UP000198559">
    <property type="component" value="Unassembled WGS sequence"/>
</dbReference>
<dbReference type="SUPFAM" id="SSF46561">
    <property type="entry name" value="Ribosomal protein L29 (L29p)"/>
    <property type="match status" value="1"/>
</dbReference>
<evidence type="ECO:0000256" key="1">
    <source>
        <dbReference type="ARBA" id="ARBA00009254"/>
    </source>
</evidence>
<keyword evidence="2 5" id="KW-0689">Ribosomal protein</keyword>
<evidence type="ECO:0000256" key="2">
    <source>
        <dbReference type="ARBA" id="ARBA00022980"/>
    </source>
</evidence>
<dbReference type="CDD" id="cd00427">
    <property type="entry name" value="Ribosomal_L29_HIP"/>
    <property type="match status" value="1"/>
</dbReference>
<dbReference type="Gene3D" id="1.10.287.310">
    <property type="match status" value="1"/>
</dbReference>
<dbReference type="Pfam" id="PF00831">
    <property type="entry name" value="Ribosomal_L29"/>
    <property type="match status" value="1"/>
</dbReference>
<evidence type="ECO:0000256" key="3">
    <source>
        <dbReference type="ARBA" id="ARBA00023274"/>
    </source>
</evidence>
<dbReference type="AlphaFoldDB" id="A0A1H6LTP3"/>
<gene>
    <name evidence="5" type="primary">rpmC</name>
    <name evidence="7" type="ORF">BAZSYMA_ACONTIG00025_9</name>
    <name evidence="6" type="ORF">BAZSYMB_GORF62_GLIMMER3</name>
</gene>
<name>A0A1H6LTP3_9GAMM</name>
<evidence type="ECO:0000313" key="7">
    <source>
        <dbReference type="EMBL" id="SEH92079.1"/>
    </source>
</evidence>
<dbReference type="Proteomes" id="UP000198988">
    <property type="component" value="Unassembled WGS sequence"/>
</dbReference>
<dbReference type="RefSeq" id="WP_090716815.1">
    <property type="nucleotide sequence ID" value="NZ_CAESAP020000282.1"/>
</dbReference>
<dbReference type="EMBL" id="CVUD02000109">
    <property type="protein sequence ID" value="SEH72575.1"/>
    <property type="molecule type" value="Genomic_DNA"/>
</dbReference>
<dbReference type="NCBIfam" id="TIGR00012">
    <property type="entry name" value="L29"/>
    <property type="match status" value="1"/>
</dbReference>
<dbReference type="GO" id="GO:0005840">
    <property type="term" value="C:ribosome"/>
    <property type="evidence" value="ECO:0007669"/>
    <property type="project" value="UniProtKB-KW"/>
</dbReference>
<evidence type="ECO:0000313" key="6">
    <source>
        <dbReference type="EMBL" id="SEH72575.1"/>
    </source>
</evidence>
<sequence length="62" mass="7145">MDVKELRGQDVPTLNDTLMGILKEHFELRMQHKSAQLDDGSKLRKVKRSIAQVKTIIKEKQA</sequence>
<accession>A0A1H6LTP3</accession>
<dbReference type="OrthoDB" id="9815192at2"/>
<evidence type="ECO:0000256" key="4">
    <source>
        <dbReference type="ARBA" id="ARBA00035204"/>
    </source>
</evidence>
<reference evidence="7" key="1">
    <citation type="submission" date="2016-06" db="EMBL/GenBank/DDBJ databases">
        <authorList>
            <person name="Olsen C.W."/>
            <person name="Carey S."/>
            <person name="Hinshaw L."/>
            <person name="Karasin A.I."/>
        </authorList>
    </citation>
    <scope>NUCLEOTIDE SEQUENCE [LARGE SCALE GENOMIC DNA]</scope>
    <source>
        <strain evidence="7">BazSymA</strain>
        <strain evidence="6">BazSymB</strain>
    </source>
</reference>
<reference evidence="8 9" key="2">
    <citation type="submission" date="2016-06" db="EMBL/GenBank/DDBJ databases">
        <authorList>
            <person name="Petersen J."/>
            <person name="Sayavedra L."/>
        </authorList>
    </citation>
    <scope>NUCLEOTIDE SEQUENCE [LARGE SCALE GENOMIC DNA]</scope>
    <source>
        <strain evidence="9">BazSymA</strain>
        <strain evidence="8">BazSymB</strain>
    </source>
</reference>
<dbReference type="STRING" id="235205.BAZSYMB_GORF62_GLIMMER3"/>
<dbReference type="GO" id="GO:1990904">
    <property type="term" value="C:ribonucleoprotein complex"/>
    <property type="evidence" value="ECO:0007669"/>
    <property type="project" value="UniProtKB-KW"/>
</dbReference>
<dbReference type="EMBL" id="CDSC02000325">
    <property type="protein sequence ID" value="SEH92079.1"/>
    <property type="molecule type" value="Genomic_DNA"/>
</dbReference>
<evidence type="ECO:0000313" key="9">
    <source>
        <dbReference type="Proteomes" id="UP000198988"/>
    </source>
</evidence>
<proteinExistence type="inferred from homology"/>
<evidence type="ECO:0000256" key="5">
    <source>
        <dbReference type="HAMAP-Rule" id="MF_00374"/>
    </source>
</evidence>
<dbReference type="InterPro" id="IPR001854">
    <property type="entry name" value="Ribosomal_uL29"/>
</dbReference>
<dbReference type="InterPro" id="IPR036049">
    <property type="entry name" value="Ribosomal_uL29_sf"/>
</dbReference>
<dbReference type="GO" id="GO:0006412">
    <property type="term" value="P:translation"/>
    <property type="evidence" value="ECO:0007669"/>
    <property type="project" value="UniProtKB-UniRule"/>
</dbReference>
<organism evidence="7 9">
    <name type="scientific">Bathymodiolus azoricus thioautotrophic gill symbiont</name>
    <dbReference type="NCBI Taxonomy" id="235205"/>
    <lineage>
        <taxon>Bacteria</taxon>
        <taxon>Pseudomonadati</taxon>
        <taxon>Pseudomonadota</taxon>
        <taxon>Gammaproteobacteria</taxon>
        <taxon>sulfur-oxidizing symbionts</taxon>
    </lineage>
</organism>
<protein>
    <recommendedName>
        <fullName evidence="4 5">Large ribosomal subunit protein uL29</fullName>
    </recommendedName>
</protein>
<dbReference type="GO" id="GO:0003735">
    <property type="term" value="F:structural constituent of ribosome"/>
    <property type="evidence" value="ECO:0007669"/>
    <property type="project" value="InterPro"/>
</dbReference>
<evidence type="ECO:0000313" key="8">
    <source>
        <dbReference type="Proteomes" id="UP000198559"/>
    </source>
</evidence>
<dbReference type="HAMAP" id="MF_00374">
    <property type="entry name" value="Ribosomal_uL29"/>
    <property type="match status" value="1"/>
</dbReference>